<dbReference type="PROSITE" id="PS51880">
    <property type="entry name" value="TGS"/>
    <property type="match status" value="1"/>
</dbReference>
<dbReference type="Proteomes" id="UP000033862">
    <property type="component" value="Unassembled WGS sequence"/>
</dbReference>
<dbReference type="InterPro" id="IPR004095">
    <property type="entry name" value="TGS"/>
</dbReference>
<dbReference type="SUPFAM" id="SSF81271">
    <property type="entry name" value="TGS-like"/>
    <property type="match status" value="1"/>
</dbReference>
<organism evidence="3 4">
    <name type="scientific">Berkelbacteria bacterium GW2011_GWA1_39_10</name>
    <dbReference type="NCBI Taxonomy" id="1618332"/>
    <lineage>
        <taxon>Bacteria</taxon>
        <taxon>Candidatus Berkelbacteria</taxon>
    </lineage>
</organism>
<dbReference type="SUPFAM" id="SSF81301">
    <property type="entry name" value="Nucleotidyltransferase"/>
    <property type="match status" value="1"/>
</dbReference>
<dbReference type="Gene3D" id="1.10.3210.10">
    <property type="entry name" value="Hypothetical protein af1432"/>
    <property type="match status" value="1"/>
</dbReference>
<accession>A0A0G0LS99</accession>
<dbReference type="FunFam" id="3.30.460.10:FF:000001">
    <property type="entry name" value="GTP pyrophosphokinase RelA"/>
    <property type="match status" value="1"/>
</dbReference>
<dbReference type="PANTHER" id="PTHR21262:SF31">
    <property type="entry name" value="GTP PYROPHOSPHOKINASE"/>
    <property type="match status" value="1"/>
</dbReference>
<evidence type="ECO:0000256" key="1">
    <source>
        <dbReference type="RuleBase" id="RU003847"/>
    </source>
</evidence>
<dbReference type="FunFam" id="1.10.3210.10:FF:000001">
    <property type="entry name" value="GTP pyrophosphokinase RelA"/>
    <property type="match status" value="1"/>
</dbReference>
<dbReference type="Pfam" id="PF04607">
    <property type="entry name" value="RelA_SpoT"/>
    <property type="match status" value="1"/>
</dbReference>
<dbReference type="EMBL" id="LBVS01000003">
    <property type="protein sequence ID" value="KKQ90850.1"/>
    <property type="molecule type" value="Genomic_DNA"/>
</dbReference>
<sequence length="498" mass="57842">MKDALEKYKEKIKYLSAPDQKEVLKACYFAIKAHQNQKRNSGEPYAKHCIETACFIADLKLDKEAVIAAILHDTIEDTNLALAEIQKNFGKTVAHLVDGVTKLGKIRITRRWFVLKSEKELAQFDRQIETLRKMFIAMAKDIRVVIIKLADRLNNMKTLDSLEPSQRLRIAKETLEIYAPLAYRLGMGELKGQLEDLAFPYVYPDEYKWLKSKIAESYSQRKKYLEKVKKSLLIKLNQAEIKAEIHTRVKHLYSLWRKLQRYDNDINRIYDLVALRIVVDSISDCYKVLGILHTQWKPLVGRIKDYIAMPKPNGYQSLHTTVFCLEGKIVEFQIRTHSMHQQAENGIAAGWHYAETKGTLDYILKKIKRVPHEDIRWVKELAKWQQHLKDNKEFDQDLRVDFFSDRIFVYTPKGDVVDLPSGSTPIDFAYAIHSEVGDNCVGAKINGKMTNFSTLLKNGDIIEIIKNKKNSGPKRDWLEFAKTSLARSHIRRFVRTKR</sequence>
<dbReference type="PANTHER" id="PTHR21262">
    <property type="entry name" value="GUANOSINE-3',5'-BIS DIPHOSPHATE 3'-PYROPHOSPHOHYDROLASE"/>
    <property type="match status" value="1"/>
</dbReference>
<reference evidence="3 4" key="1">
    <citation type="journal article" date="2015" name="Nature">
        <title>rRNA introns, odd ribosomes, and small enigmatic genomes across a large radiation of phyla.</title>
        <authorList>
            <person name="Brown C.T."/>
            <person name="Hug L.A."/>
            <person name="Thomas B.C."/>
            <person name="Sharon I."/>
            <person name="Castelle C.J."/>
            <person name="Singh A."/>
            <person name="Wilkins M.J."/>
            <person name="Williams K.H."/>
            <person name="Banfield J.F."/>
        </authorList>
    </citation>
    <scope>NUCLEOTIDE SEQUENCE [LARGE SCALE GENOMIC DNA]</scope>
</reference>
<dbReference type="SMART" id="SM00954">
    <property type="entry name" value="RelA_SpoT"/>
    <property type="match status" value="1"/>
</dbReference>
<comment type="similarity">
    <text evidence="1">Belongs to the relA/spoT family.</text>
</comment>
<dbReference type="InterPro" id="IPR012675">
    <property type="entry name" value="Beta-grasp_dom_sf"/>
</dbReference>
<comment type="caution">
    <text evidence="3">The sequence shown here is derived from an EMBL/GenBank/DDBJ whole genome shotgun (WGS) entry which is preliminary data.</text>
</comment>
<dbReference type="Gene3D" id="3.30.460.10">
    <property type="entry name" value="Beta Polymerase, domain 2"/>
    <property type="match status" value="1"/>
</dbReference>
<dbReference type="GO" id="GO:0015969">
    <property type="term" value="P:guanosine tetraphosphate metabolic process"/>
    <property type="evidence" value="ECO:0007669"/>
    <property type="project" value="InterPro"/>
</dbReference>
<feature type="domain" description="TGS" evidence="2">
    <location>
        <begin position="405"/>
        <end position="466"/>
    </location>
</feature>
<dbReference type="PATRIC" id="fig|1618332.3.peg.145"/>
<proteinExistence type="inferred from homology"/>
<gene>
    <name evidence="3" type="ORF">UT15_C0003G0025</name>
</gene>
<dbReference type="SMART" id="SM00471">
    <property type="entry name" value="HDc"/>
    <property type="match status" value="1"/>
</dbReference>
<dbReference type="InterPro" id="IPR004811">
    <property type="entry name" value="RelA/Spo_fam"/>
</dbReference>
<comment type="function">
    <text evidence="1">In eubacteria ppGpp (guanosine 3'-diphosphate 5'-diphosphate) is a mediator of the stringent response that coordinates a variety of cellular activities in response to changes in nutritional abundance.</text>
</comment>
<dbReference type="SUPFAM" id="SSF109604">
    <property type="entry name" value="HD-domain/PDEase-like"/>
    <property type="match status" value="1"/>
</dbReference>
<dbReference type="Pfam" id="PF02824">
    <property type="entry name" value="TGS"/>
    <property type="match status" value="1"/>
</dbReference>
<dbReference type="InterPro" id="IPR003607">
    <property type="entry name" value="HD/PDEase_dom"/>
</dbReference>
<dbReference type="InterPro" id="IPR033655">
    <property type="entry name" value="TGS_RelA/SpoT"/>
</dbReference>
<name>A0A0G0LS99_9BACT</name>
<dbReference type="FunFam" id="3.10.20.30:FF:000002">
    <property type="entry name" value="GTP pyrophosphokinase (RelA/SpoT)"/>
    <property type="match status" value="1"/>
</dbReference>
<dbReference type="Gene3D" id="3.10.20.30">
    <property type="match status" value="1"/>
</dbReference>
<dbReference type="NCBIfam" id="TIGR00691">
    <property type="entry name" value="spoT_relA"/>
    <property type="match status" value="1"/>
</dbReference>
<dbReference type="Pfam" id="PF13328">
    <property type="entry name" value="HD_4"/>
    <property type="match status" value="1"/>
</dbReference>
<dbReference type="GO" id="GO:0005886">
    <property type="term" value="C:plasma membrane"/>
    <property type="evidence" value="ECO:0007669"/>
    <property type="project" value="TreeGrafter"/>
</dbReference>
<dbReference type="CDD" id="cd05399">
    <property type="entry name" value="NT_Rel-Spo_like"/>
    <property type="match status" value="1"/>
</dbReference>
<dbReference type="InterPro" id="IPR012676">
    <property type="entry name" value="TGS-like"/>
</dbReference>
<evidence type="ECO:0000259" key="2">
    <source>
        <dbReference type="PROSITE" id="PS51880"/>
    </source>
</evidence>
<dbReference type="InterPro" id="IPR007685">
    <property type="entry name" value="RelA_SpoT"/>
</dbReference>
<evidence type="ECO:0000313" key="4">
    <source>
        <dbReference type="Proteomes" id="UP000033862"/>
    </source>
</evidence>
<dbReference type="STRING" id="1618332.UT15_C0003G0025"/>
<evidence type="ECO:0000313" key="3">
    <source>
        <dbReference type="EMBL" id="KKQ90850.1"/>
    </source>
</evidence>
<dbReference type="AlphaFoldDB" id="A0A0G0LS99"/>
<dbReference type="InterPro" id="IPR043519">
    <property type="entry name" value="NT_sf"/>
</dbReference>
<protein>
    <submittedName>
        <fullName evidence="3">(P)ppGpp synthetase I, SpoT/RelA</fullName>
    </submittedName>
</protein>
<dbReference type="CDD" id="cd01668">
    <property type="entry name" value="TGS_RSH"/>
    <property type="match status" value="1"/>
</dbReference>
<dbReference type="CDD" id="cd00077">
    <property type="entry name" value="HDc"/>
    <property type="match status" value="1"/>
</dbReference>